<keyword evidence="2" id="KW-1185">Reference proteome</keyword>
<name>A0A7M5X1Y8_9CNID</name>
<proteinExistence type="predicted"/>
<dbReference type="InterPro" id="IPR032675">
    <property type="entry name" value="LRR_dom_sf"/>
</dbReference>
<dbReference type="AlphaFoldDB" id="A0A7M5X1Y8"/>
<sequence>MVKGNETQTQRRQINPIKMLGSVQISGEELGDIETNDICSSLRQNSIRLLSIRGCKLHDKNYRQIMESLKENSSLSHLNLNLGVVDSKERVIWLSEGLKNNTGIETLFQQVL</sequence>
<accession>A0A7M5X1Y8</accession>
<dbReference type="SUPFAM" id="SSF52047">
    <property type="entry name" value="RNI-like"/>
    <property type="match status" value="1"/>
</dbReference>
<evidence type="ECO:0000313" key="1">
    <source>
        <dbReference type="EnsemblMetazoa" id="CLYHEMP016277.1"/>
    </source>
</evidence>
<dbReference type="Gene3D" id="3.80.10.10">
    <property type="entry name" value="Ribonuclease Inhibitor"/>
    <property type="match status" value="1"/>
</dbReference>
<evidence type="ECO:0000313" key="2">
    <source>
        <dbReference type="Proteomes" id="UP000594262"/>
    </source>
</evidence>
<dbReference type="Proteomes" id="UP000594262">
    <property type="component" value="Unplaced"/>
</dbReference>
<dbReference type="OrthoDB" id="120976at2759"/>
<reference evidence="1" key="1">
    <citation type="submission" date="2021-01" db="UniProtKB">
        <authorList>
            <consortium name="EnsemblMetazoa"/>
        </authorList>
    </citation>
    <scope>IDENTIFICATION</scope>
</reference>
<dbReference type="EnsemblMetazoa" id="CLYHEMT016277.1">
    <property type="protein sequence ID" value="CLYHEMP016277.1"/>
    <property type="gene ID" value="CLYHEMG016277"/>
</dbReference>
<protein>
    <submittedName>
        <fullName evidence="1">Uncharacterized protein</fullName>
    </submittedName>
</protein>
<organism evidence="1 2">
    <name type="scientific">Clytia hemisphaerica</name>
    <dbReference type="NCBI Taxonomy" id="252671"/>
    <lineage>
        <taxon>Eukaryota</taxon>
        <taxon>Metazoa</taxon>
        <taxon>Cnidaria</taxon>
        <taxon>Hydrozoa</taxon>
        <taxon>Hydroidolina</taxon>
        <taxon>Leptothecata</taxon>
        <taxon>Obeliida</taxon>
        <taxon>Clytiidae</taxon>
        <taxon>Clytia</taxon>
    </lineage>
</organism>